<dbReference type="EMBL" id="JACGCI010000003">
    <property type="protein sequence ID" value="KAF6765241.1"/>
    <property type="molecule type" value="Genomic_DNA"/>
</dbReference>
<dbReference type="SUPFAM" id="SSF111331">
    <property type="entry name" value="NAD kinase/diacylglycerol kinase-like"/>
    <property type="match status" value="1"/>
</dbReference>
<dbReference type="PANTHER" id="PTHR12358:SF31">
    <property type="entry name" value="ACYLGLYCEROL KINASE, MITOCHONDRIAL"/>
    <property type="match status" value="1"/>
</dbReference>
<proteinExistence type="predicted"/>
<accession>A0A8H6IJW3</accession>
<dbReference type="InterPro" id="IPR050187">
    <property type="entry name" value="Lipid_Phosphate_FormReg"/>
</dbReference>
<gene>
    <name evidence="2" type="ORF">DFP72DRAFT_870508</name>
</gene>
<evidence type="ECO:0000259" key="1">
    <source>
        <dbReference type="PROSITE" id="PS50146"/>
    </source>
</evidence>
<dbReference type="Pfam" id="PF00781">
    <property type="entry name" value="DAGK_cat"/>
    <property type="match status" value="1"/>
</dbReference>
<evidence type="ECO:0000313" key="3">
    <source>
        <dbReference type="Proteomes" id="UP000521943"/>
    </source>
</evidence>
<dbReference type="PANTHER" id="PTHR12358">
    <property type="entry name" value="SPHINGOSINE KINASE"/>
    <property type="match status" value="1"/>
</dbReference>
<dbReference type="SMART" id="SM00046">
    <property type="entry name" value="DAGKc"/>
    <property type="match status" value="1"/>
</dbReference>
<sequence length="488" mass="53817">MSLSDTRVVVRLDSSHHNLTLHYTEKAFYILHDLRKAGGPRHTRTHDVLHHNLLRVAFDGATRSLTVSYIKPKKKNKPHASLVVLTGVVQGNVSNEVVSTWAEGVMKSLYEDHGVLRCRRLLVFVNPHGGVGKGEKIFEKVVEPVLLAAGCDLTVVRTTHHGHAFDYVKDLELDKVDAIATVSGDGLIHEVLNGLAQHADPMSALRIPVAPIPAGSGNGLALNLIGIKHGFDSASAALNIVKGRPMKTDLFSITQGGKRSFSFMSQSLGLMADLDLDTEHLRWMGDTRFIYGMLRGIVTFNPAPIQLSIKVTEDNKDVMAETLFTRVQEKLSSGKEAAEESSVRESGALPTLKYLPDDNEDWTVIEDPILFVYAGQGPYVGRDYMAFPVSLPDDGMIDIAVMPLTSRGEIVSAISGAETGENFWFPKLQYYKAQAYRVKPLSTKGNLSIDGERFPFEEFQVEVHPRLGTFLSCYGRYVADFSPRTAKK</sequence>
<dbReference type="Gene3D" id="3.40.50.10330">
    <property type="entry name" value="Probable inorganic polyphosphate/atp-NAD kinase, domain 1"/>
    <property type="match status" value="1"/>
</dbReference>
<evidence type="ECO:0000313" key="2">
    <source>
        <dbReference type="EMBL" id="KAF6765241.1"/>
    </source>
</evidence>
<dbReference type="GO" id="GO:0005737">
    <property type="term" value="C:cytoplasm"/>
    <property type="evidence" value="ECO:0007669"/>
    <property type="project" value="TreeGrafter"/>
</dbReference>
<protein>
    <submittedName>
        <fullName evidence="2">ATP-NAD kinase-like domain-containing protein</fullName>
    </submittedName>
</protein>
<organism evidence="2 3">
    <name type="scientific">Ephemerocybe angulata</name>
    <dbReference type="NCBI Taxonomy" id="980116"/>
    <lineage>
        <taxon>Eukaryota</taxon>
        <taxon>Fungi</taxon>
        <taxon>Dikarya</taxon>
        <taxon>Basidiomycota</taxon>
        <taxon>Agaricomycotina</taxon>
        <taxon>Agaricomycetes</taxon>
        <taxon>Agaricomycetidae</taxon>
        <taxon>Agaricales</taxon>
        <taxon>Agaricineae</taxon>
        <taxon>Psathyrellaceae</taxon>
        <taxon>Ephemerocybe</taxon>
    </lineage>
</organism>
<dbReference type="GO" id="GO:0016020">
    <property type="term" value="C:membrane"/>
    <property type="evidence" value="ECO:0007669"/>
    <property type="project" value="TreeGrafter"/>
</dbReference>
<feature type="domain" description="DAGKc" evidence="1">
    <location>
        <begin position="116"/>
        <end position="257"/>
    </location>
</feature>
<dbReference type="GO" id="GO:0046512">
    <property type="term" value="P:sphingosine biosynthetic process"/>
    <property type="evidence" value="ECO:0007669"/>
    <property type="project" value="TreeGrafter"/>
</dbReference>
<keyword evidence="3" id="KW-1185">Reference proteome</keyword>
<dbReference type="InterPro" id="IPR016064">
    <property type="entry name" value="NAD/diacylglycerol_kinase_sf"/>
</dbReference>
<dbReference type="OrthoDB" id="3853857at2759"/>
<dbReference type="InterPro" id="IPR017438">
    <property type="entry name" value="ATP-NAD_kinase_N"/>
</dbReference>
<keyword evidence="2" id="KW-0808">Transferase</keyword>
<keyword evidence="2" id="KW-0418">Kinase</keyword>
<comment type="caution">
    <text evidence="2">The sequence shown here is derived from an EMBL/GenBank/DDBJ whole genome shotgun (WGS) entry which is preliminary data.</text>
</comment>
<dbReference type="GO" id="GO:0016773">
    <property type="term" value="F:phosphotransferase activity, alcohol group as acceptor"/>
    <property type="evidence" value="ECO:0007669"/>
    <property type="project" value="UniProtKB-ARBA"/>
</dbReference>
<dbReference type="PROSITE" id="PS50146">
    <property type="entry name" value="DAGK"/>
    <property type="match status" value="1"/>
</dbReference>
<dbReference type="Gene3D" id="2.60.200.40">
    <property type="match status" value="1"/>
</dbReference>
<reference evidence="2 3" key="1">
    <citation type="submission" date="2020-07" db="EMBL/GenBank/DDBJ databases">
        <title>Comparative genomics of pyrophilous fungi reveals a link between fire events and developmental genes.</title>
        <authorList>
            <consortium name="DOE Joint Genome Institute"/>
            <person name="Steindorff A.S."/>
            <person name="Carver A."/>
            <person name="Calhoun S."/>
            <person name="Stillman K."/>
            <person name="Liu H."/>
            <person name="Lipzen A."/>
            <person name="Pangilinan J."/>
            <person name="Labutti K."/>
            <person name="Bruns T.D."/>
            <person name="Grigoriev I.V."/>
        </authorList>
    </citation>
    <scope>NUCLEOTIDE SEQUENCE [LARGE SCALE GENOMIC DNA]</scope>
    <source>
        <strain evidence="2 3">CBS 144469</strain>
    </source>
</reference>
<dbReference type="AlphaFoldDB" id="A0A8H6IJW3"/>
<dbReference type="Proteomes" id="UP000521943">
    <property type="component" value="Unassembled WGS sequence"/>
</dbReference>
<dbReference type="InterPro" id="IPR001206">
    <property type="entry name" value="Diacylglycerol_kinase_cat_dom"/>
</dbReference>
<dbReference type="GO" id="GO:0001727">
    <property type="term" value="F:lipid kinase activity"/>
    <property type="evidence" value="ECO:0007669"/>
    <property type="project" value="UniProtKB-ARBA"/>
</dbReference>
<name>A0A8H6IJW3_9AGAR</name>